<evidence type="ECO:0000313" key="2">
    <source>
        <dbReference type="EMBL" id="SDY71232.1"/>
    </source>
</evidence>
<dbReference type="RefSeq" id="WP_092734080.1">
    <property type="nucleotide sequence ID" value="NZ_FNPC01000008.1"/>
</dbReference>
<organism evidence="2 3">
    <name type="scientific">Halopenitus persicus</name>
    <dbReference type="NCBI Taxonomy" id="1048396"/>
    <lineage>
        <taxon>Archaea</taxon>
        <taxon>Methanobacteriati</taxon>
        <taxon>Methanobacteriota</taxon>
        <taxon>Stenosarchaea group</taxon>
        <taxon>Halobacteria</taxon>
        <taxon>Halobacteriales</taxon>
        <taxon>Haloferacaceae</taxon>
        <taxon>Halopenitus</taxon>
    </lineage>
</organism>
<name>A0A1H3M3D5_9EURY</name>
<gene>
    <name evidence="2" type="ORF">SAMN05216564_108125</name>
</gene>
<evidence type="ECO:0000256" key="1">
    <source>
        <dbReference type="SAM" id="MobiDB-lite"/>
    </source>
</evidence>
<protein>
    <submittedName>
        <fullName evidence="2">Uncharacterized protein</fullName>
    </submittedName>
</protein>
<sequence>MPSESDGEDRVEQYSDAADDHSDARDAANAVFELFLTRAKGAGVIARRREESAAGDVLASIAKEYGDAAAVLDVGDEWLADCAKMTGTAKDTLREPLLSSVEDLREEAKDDELDKLDDELSDEYGDSVEWSLDNGYALDEYLETIDKVIKSDNKSVVTDPDYIFKFEDGTQVELADGNHLIRTVLYRAVESAADEHIRDEIASYEAAKEIDVDDPKKFEREYSWRSNGPATRPWGLDGVLDEYKKDAWNECITDLVQSHLVKSIDAPGPRWSAWERVQKNIEQNPAATDKQSVATVGKGSYYDDGLNELWVPNAIVLDACEEFGIEPNKLVHELHERGVVSDELSGRCASAPDRSVRPQTRFWRFDASHEDVPGPVEYVDSMTGTSDDEFGSSTGRETYGGEA</sequence>
<evidence type="ECO:0000313" key="3">
    <source>
        <dbReference type="Proteomes" id="UP000199079"/>
    </source>
</evidence>
<feature type="region of interest" description="Disordered" evidence="1">
    <location>
        <begin position="373"/>
        <end position="403"/>
    </location>
</feature>
<dbReference type="OrthoDB" id="351356at2157"/>
<feature type="compositionally biased region" description="Basic and acidic residues" evidence="1">
    <location>
        <begin position="8"/>
        <end position="23"/>
    </location>
</feature>
<accession>A0A1H3M3D5</accession>
<dbReference type="EMBL" id="FNPC01000008">
    <property type="protein sequence ID" value="SDY71232.1"/>
    <property type="molecule type" value="Genomic_DNA"/>
</dbReference>
<reference evidence="3" key="1">
    <citation type="submission" date="2016-10" db="EMBL/GenBank/DDBJ databases">
        <authorList>
            <person name="Varghese N."/>
            <person name="Submissions S."/>
        </authorList>
    </citation>
    <scope>NUCLEOTIDE SEQUENCE [LARGE SCALE GENOMIC DNA]</scope>
    <source>
        <strain evidence="3">DC30,IBRC 10041,KCTC 4046</strain>
    </source>
</reference>
<keyword evidence="3" id="KW-1185">Reference proteome</keyword>
<dbReference type="AlphaFoldDB" id="A0A1H3M3D5"/>
<feature type="region of interest" description="Disordered" evidence="1">
    <location>
        <begin position="1"/>
        <end position="23"/>
    </location>
</feature>
<proteinExistence type="predicted"/>
<dbReference type="Proteomes" id="UP000199079">
    <property type="component" value="Unassembled WGS sequence"/>
</dbReference>